<protein>
    <submittedName>
        <fullName evidence="1">Dimethylarginine dimethylaminohydrolase family protein</fullName>
    </submittedName>
</protein>
<dbReference type="Proteomes" id="UP001067121">
    <property type="component" value="Unassembled WGS sequence"/>
</dbReference>
<dbReference type="Pfam" id="PF19420">
    <property type="entry name" value="DDAH_eukar"/>
    <property type="match status" value="1"/>
</dbReference>
<proteinExistence type="predicted"/>
<dbReference type="AlphaFoldDB" id="A0AAP3CJK6"/>
<dbReference type="GO" id="GO:0019546">
    <property type="term" value="P:L-arginine deiminase pathway"/>
    <property type="evidence" value="ECO:0007669"/>
    <property type="project" value="TreeGrafter"/>
</dbReference>
<dbReference type="SUPFAM" id="SSF55909">
    <property type="entry name" value="Pentein"/>
    <property type="match status" value="1"/>
</dbReference>
<dbReference type="PANTHER" id="PTHR47271">
    <property type="entry name" value="ARGININE DEIMINASE"/>
    <property type="match status" value="1"/>
</dbReference>
<dbReference type="GO" id="GO:0016990">
    <property type="term" value="F:arginine deiminase activity"/>
    <property type="evidence" value="ECO:0007669"/>
    <property type="project" value="TreeGrafter"/>
</dbReference>
<dbReference type="RefSeq" id="WP_268543261.1">
    <property type="nucleotide sequence ID" value="NZ_JALAOH010000017.1"/>
</dbReference>
<dbReference type="EMBL" id="JALAOH010000017">
    <property type="protein sequence ID" value="MCY8316725.1"/>
    <property type="molecule type" value="Genomic_DNA"/>
</dbReference>
<name>A0AAP3CJK6_BACVA</name>
<evidence type="ECO:0000313" key="2">
    <source>
        <dbReference type="Proteomes" id="UP001067121"/>
    </source>
</evidence>
<reference evidence="1" key="1">
    <citation type="submission" date="2022-02" db="EMBL/GenBank/DDBJ databases">
        <title>Crop Bioprotection Bacillus Genome Sequencing.</title>
        <authorList>
            <person name="Dunlap C."/>
        </authorList>
    </citation>
    <scope>NUCLEOTIDE SEQUENCE</scope>
    <source>
        <strain evidence="1">98-1</strain>
    </source>
</reference>
<gene>
    <name evidence="1" type="ORF">MOC71_08230</name>
</gene>
<dbReference type="Gene3D" id="3.75.10.10">
    <property type="entry name" value="L-arginine/glycine Amidinotransferase, Chain A"/>
    <property type="match status" value="1"/>
</dbReference>
<accession>A0AAP3CJK6</accession>
<organism evidence="1 2">
    <name type="scientific">Bacillus vallismortis</name>
    <dbReference type="NCBI Taxonomy" id="72361"/>
    <lineage>
        <taxon>Bacteria</taxon>
        <taxon>Bacillati</taxon>
        <taxon>Bacillota</taxon>
        <taxon>Bacilli</taxon>
        <taxon>Bacillales</taxon>
        <taxon>Bacillaceae</taxon>
        <taxon>Bacillus</taxon>
    </lineage>
</organism>
<dbReference type="PANTHER" id="PTHR47271:SF2">
    <property type="entry name" value="ARGININE DEIMINASE"/>
    <property type="match status" value="1"/>
</dbReference>
<evidence type="ECO:0000313" key="1">
    <source>
        <dbReference type="EMBL" id="MCY8316725.1"/>
    </source>
</evidence>
<comment type="caution">
    <text evidence="1">The sequence shown here is derived from an EMBL/GenBank/DDBJ whole genome shotgun (WGS) entry which is preliminary data.</text>
</comment>
<sequence>MEASIPKQQQKTVCRTEYGALEKVILCRPEHMTIKDVINETQKYFEEDNIHVKTATDQHSRFIEALRSHNIDVILLPVREGLPEQVFTRDIGFVIGEKAFLSSMAEPIRQGEEAIIKEFFHTQGIPYTHMLHTSIEGGDVIIDGEIVYVGISQRTNMSAIGQLKKALPGYTVVPVHLHEKYLHLDCVFNIISENEALIYPQALEPEEVDMLAKRYDLIEVPEDEQFTLGTNVLSIGRKTIISLPCNRHVNQQLLNRGYHIIEIDLTEIIKSGGSFRCCTMPLIRGE</sequence>